<keyword evidence="4" id="KW-0204">Cytolysis</keyword>
<evidence type="ECO:0000256" key="1">
    <source>
        <dbReference type="ARBA" id="ARBA00004651"/>
    </source>
</evidence>
<comment type="subcellular location">
    <subcellularLocation>
        <location evidence="1">Cell membrane</location>
        <topology evidence="1">Multi-pass membrane protein</topology>
    </subcellularLocation>
</comment>
<feature type="transmembrane region" description="Helical" evidence="7">
    <location>
        <begin position="63"/>
        <end position="86"/>
    </location>
</feature>
<protein>
    <submittedName>
        <fullName evidence="9">CidA/LrgA family protein</fullName>
    </submittedName>
    <submittedName>
        <fullName evidence="10">Holin-like protein CidA</fullName>
    </submittedName>
</protein>
<dbReference type="PANTHER" id="PTHR33931:SF2">
    <property type="entry name" value="HOLIN-LIKE PROTEIN CIDA"/>
    <property type="match status" value="1"/>
</dbReference>
<evidence type="ECO:0000313" key="9">
    <source>
        <dbReference type="EMBL" id="NHA33326.1"/>
    </source>
</evidence>
<feature type="transmembrane region" description="Helical" evidence="7">
    <location>
        <begin position="33"/>
        <end position="51"/>
    </location>
</feature>
<dbReference type="InterPro" id="IPR005538">
    <property type="entry name" value="LrgA/CidA"/>
</dbReference>
<keyword evidence="2" id="KW-1003">Cell membrane</keyword>
<evidence type="ECO:0000313" key="10">
    <source>
        <dbReference type="EMBL" id="SUM86824.1"/>
    </source>
</evidence>
<evidence type="ECO:0000256" key="2">
    <source>
        <dbReference type="ARBA" id="ARBA00022475"/>
    </source>
</evidence>
<dbReference type="RefSeq" id="WP_016426107.1">
    <property type="nucleotide sequence ID" value="NZ_CABKRV010000002.1"/>
</dbReference>
<reference evidence="10" key="2">
    <citation type="submission" date="2018-06" db="EMBL/GenBank/DDBJ databases">
        <authorList>
            <consortium name="Pathogen Informatics"/>
            <person name="Doyle S."/>
        </authorList>
    </citation>
    <scope>NUCLEOTIDE SEQUENCE [LARGE SCALE GENOMIC DNA]</scope>
    <source>
        <strain evidence="10">NCTC12218</strain>
    </source>
</reference>
<keyword evidence="3 7" id="KW-0812">Transmembrane</keyword>
<dbReference type="GeneID" id="93789146"/>
<keyword evidence="5 7" id="KW-1133">Transmembrane helix</keyword>
<dbReference type="EMBL" id="POVK01000004">
    <property type="protein sequence ID" value="NHA33326.1"/>
    <property type="molecule type" value="Genomic_DNA"/>
</dbReference>
<dbReference type="EMBL" id="LR962863">
    <property type="protein sequence ID" value="CAD7358816.1"/>
    <property type="molecule type" value="Genomic_DNA"/>
</dbReference>
<keyword evidence="12" id="KW-1185">Reference proteome</keyword>
<accession>A0A7Z7QN57</accession>
<evidence type="ECO:0000313" key="11">
    <source>
        <dbReference type="Proteomes" id="UP000264146"/>
    </source>
</evidence>
<evidence type="ECO:0000256" key="4">
    <source>
        <dbReference type="ARBA" id="ARBA00022852"/>
    </source>
</evidence>
<evidence type="ECO:0000256" key="6">
    <source>
        <dbReference type="ARBA" id="ARBA00023136"/>
    </source>
</evidence>
<dbReference type="Proteomes" id="UP000264146">
    <property type="component" value="Chromosome"/>
</dbReference>
<dbReference type="AlphaFoldDB" id="A0A7Z7QN57"/>
<gene>
    <name evidence="10" type="primary">cidA_1</name>
    <name evidence="9" type="ORF">C1O36_02085</name>
    <name evidence="10" type="ORF">NCTC12218_00400</name>
</gene>
<feature type="transmembrane region" description="Helical" evidence="7">
    <location>
        <begin position="92"/>
        <end position="114"/>
    </location>
</feature>
<sequence length="130" mass="14483">MIKLKKCFKVLSQLLIIYGITLLGNGIQQLFHIPLAGSIVGLILFFILLQFKIVKVEWIKEGANFLLATMVFFFIPSVIGVMDVVSELNLNFVVFFSLVVLGTILVAYSSGLVAEKMTTGRVFRKGHEQS</sequence>
<reference evidence="9 12" key="1">
    <citation type="submission" date="2018-01" db="EMBL/GenBank/DDBJ databases">
        <title>Complete genome sequence of Staphylococcus Scheliferi isolated from human.</title>
        <authorList>
            <person name="Abouelkhair M.A."/>
            <person name="Bemis D.A."/>
            <person name="Kania S.A."/>
        </authorList>
    </citation>
    <scope>NUCLEOTIDE SEQUENCE [LARGE SCALE GENOMIC DNA]</scope>
    <source>
        <strain evidence="9 12">ATCC 43808</strain>
    </source>
</reference>
<dbReference type="Pfam" id="PF03788">
    <property type="entry name" value="LrgA"/>
    <property type="match status" value="1"/>
</dbReference>
<proteinExistence type="predicted"/>
<feature type="transmembrane region" description="Helical" evidence="7">
    <location>
        <begin position="7"/>
        <end position="27"/>
    </location>
</feature>
<evidence type="ECO:0000313" key="12">
    <source>
        <dbReference type="Proteomes" id="UP000572988"/>
    </source>
</evidence>
<dbReference type="Proteomes" id="UP000572988">
    <property type="component" value="Unassembled WGS sequence"/>
</dbReference>
<name>A0A7Z7QN57_STASC</name>
<dbReference type="EMBL" id="UHEF01000001">
    <property type="protein sequence ID" value="SUM86824.1"/>
    <property type="molecule type" value="Genomic_DNA"/>
</dbReference>
<evidence type="ECO:0000256" key="5">
    <source>
        <dbReference type="ARBA" id="ARBA00022989"/>
    </source>
</evidence>
<dbReference type="GO" id="GO:0005886">
    <property type="term" value="C:plasma membrane"/>
    <property type="evidence" value="ECO:0007669"/>
    <property type="project" value="UniProtKB-SubCell"/>
</dbReference>
<reference evidence="8 11" key="3">
    <citation type="submission" date="2020-11" db="EMBL/GenBank/DDBJ databases">
        <authorList>
            <consortium name="Pathogen Informatics"/>
        </authorList>
    </citation>
    <scope>NUCLEOTIDE SEQUENCE [LARGE SCALE GENOMIC DNA]</scope>
    <source>
        <strain evidence="8 11">NCTC12218</strain>
    </source>
</reference>
<keyword evidence="6 7" id="KW-0472">Membrane</keyword>
<organism evidence="10">
    <name type="scientific">Staphylococcus schleiferi</name>
    <dbReference type="NCBI Taxonomy" id="1295"/>
    <lineage>
        <taxon>Bacteria</taxon>
        <taxon>Bacillati</taxon>
        <taxon>Bacillota</taxon>
        <taxon>Bacilli</taxon>
        <taxon>Bacillales</taxon>
        <taxon>Staphylococcaceae</taxon>
        <taxon>Staphylococcus</taxon>
    </lineage>
</organism>
<evidence type="ECO:0000313" key="8">
    <source>
        <dbReference type="EMBL" id="CAD7358816.1"/>
    </source>
</evidence>
<evidence type="ECO:0000256" key="7">
    <source>
        <dbReference type="SAM" id="Phobius"/>
    </source>
</evidence>
<dbReference type="GO" id="GO:0031640">
    <property type="term" value="P:killing of cells of another organism"/>
    <property type="evidence" value="ECO:0007669"/>
    <property type="project" value="UniProtKB-KW"/>
</dbReference>
<evidence type="ECO:0000256" key="3">
    <source>
        <dbReference type="ARBA" id="ARBA00022692"/>
    </source>
</evidence>
<dbReference type="PANTHER" id="PTHR33931">
    <property type="entry name" value="HOLIN-LIKE PROTEIN CIDA-RELATED"/>
    <property type="match status" value="1"/>
</dbReference>